<organism evidence="1 2">
    <name type="scientific">Roseobacter phage RDJL Phi 1</name>
    <dbReference type="NCBI Taxonomy" id="562742"/>
    <lineage>
        <taxon>Viruses</taxon>
        <taxon>Duplodnaviria</taxon>
        <taxon>Heunggongvirae</taxon>
        <taxon>Uroviricota</taxon>
        <taxon>Caudoviricetes</taxon>
        <taxon>Xiamenvirus</taxon>
        <taxon>Xiamenvirus RDJL1</taxon>
    </lineage>
</organism>
<evidence type="ECO:0000313" key="2">
    <source>
        <dbReference type="Proteomes" id="UP000008742"/>
    </source>
</evidence>
<accession>F4YXP0</accession>
<dbReference type="RefSeq" id="YP_004421797.1">
    <property type="nucleotide sequence ID" value="NC_015466.1"/>
</dbReference>
<dbReference type="GeneID" id="10511766"/>
<name>F4YXP0_9CAUD</name>
<proteinExistence type="predicted"/>
<keyword evidence="2" id="KW-1185">Reference proteome</keyword>
<dbReference type="EMBL" id="HM151342">
    <property type="protein sequence ID" value="ADK73430.1"/>
    <property type="molecule type" value="Genomic_DNA"/>
</dbReference>
<reference evidence="1 2" key="1">
    <citation type="journal article" date="2009" name="Appl. Environ. Microbiol.">
        <title>Roseophage RDJL Phi1, infecting the aerobic anoxygenic phototrophic bacterium Roseobacter denitrificans OCh114.</title>
        <authorList>
            <person name="Zhang Y."/>
            <person name="Jiao N."/>
        </authorList>
    </citation>
    <scope>NUCLEOTIDE SEQUENCE [LARGE SCALE GENOMIC DNA]</scope>
</reference>
<sequence length="78" mass="8573">MGPSTGDIQELSSKLYDELVGTCDGMPEWVTEHEQEADILEAFDQDAFLCSACGWWCEMGECEEGPDGDDVCSQCAEE</sequence>
<gene>
    <name evidence="1" type="ORF">RDJLphi1_gp29</name>
</gene>
<dbReference type="Proteomes" id="UP000008742">
    <property type="component" value="Segment"/>
</dbReference>
<protein>
    <submittedName>
        <fullName evidence="1">Uncharacterized protein</fullName>
    </submittedName>
</protein>
<evidence type="ECO:0000313" key="1">
    <source>
        <dbReference type="EMBL" id="ADK73430.1"/>
    </source>
</evidence>
<dbReference type="KEGG" id="vg:10511766"/>
<dbReference type="OrthoDB" id="35720at10239"/>
<reference evidence="1 2" key="2">
    <citation type="journal article" date="2011" name="Virol. J.">
        <title>Complete genome sequence of a marine roseophage provides evidence into the evolution of gene transfer agents in alphaproteobacteria.</title>
        <authorList>
            <person name="Huang S."/>
            <person name="Zhang Y."/>
            <person name="Chen F."/>
            <person name="Jiao N."/>
        </authorList>
    </citation>
    <scope>NUCLEOTIDE SEQUENCE [LARGE SCALE GENOMIC DNA]</scope>
</reference>